<evidence type="ECO:0000313" key="2">
    <source>
        <dbReference type="EMBL" id="SVC43457.1"/>
    </source>
</evidence>
<dbReference type="Gene3D" id="3.90.320.10">
    <property type="match status" value="1"/>
</dbReference>
<dbReference type="InterPro" id="IPR011604">
    <property type="entry name" value="PDDEXK-like_dom_sf"/>
</dbReference>
<evidence type="ECO:0000259" key="1">
    <source>
        <dbReference type="Pfam" id="PF09588"/>
    </source>
</evidence>
<dbReference type="SUPFAM" id="SSF52980">
    <property type="entry name" value="Restriction endonuclease-like"/>
    <property type="match status" value="1"/>
</dbReference>
<feature type="domain" description="YqaJ viral recombinase" evidence="1">
    <location>
        <begin position="13"/>
        <end position="148"/>
    </location>
</feature>
<accession>A0A382M6Y7</accession>
<dbReference type="Pfam" id="PF09588">
    <property type="entry name" value="YqaJ"/>
    <property type="match status" value="1"/>
</dbReference>
<feature type="non-terminal residue" evidence="2">
    <location>
        <position position="308"/>
    </location>
</feature>
<dbReference type="AlphaFoldDB" id="A0A382M6Y7"/>
<protein>
    <recommendedName>
        <fullName evidence="1">YqaJ viral recombinase domain-containing protein</fullName>
    </recommendedName>
</protein>
<proteinExistence type="predicted"/>
<gene>
    <name evidence="2" type="ORF">METZ01_LOCUS296311</name>
</gene>
<name>A0A382M6Y7_9ZZZZ</name>
<dbReference type="NCBIfam" id="TIGR03033">
    <property type="entry name" value="phage_rel_nuc"/>
    <property type="match status" value="1"/>
</dbReference>
<dbReference type="InterPro" id="IPR017482">
    <property type="entry name" value="Lambda-type_endonuclease"/>
</dbReference>
<dbReference type="EMBL" id="UINC01091022">
    <property type="protein sequence ID" value="SVC43457.1"/>
    <property type="molecule type" value="Genomic_DNA"/>
</dbReference>
<dbReference type="InterPro" id="IPR011335">
    <property type="entry name" value="Restrct_endonuc-II-like"/>
</dbReference>
<sequence length="308" mass="34746">MAVTVIKPERDPEIRKGKIGGSFAGAINGTNPWMFGIDVYDLLLGLKEPKDLSDNPAVQAGVMFEDGVGKLFTEKTGIKIRMASKTMNSKEWPIAQAHIDAKVVGKKVGVEIKTTAAWNASHWGPEMTRDIPPNYLDQINHYLYVTGWDYWWCVVLIGGQKLQVYKIERDEKQIKELIDKEKDFWNNHILKKVPPEPMSAEEAMLQFPKASEELEEVKATPLMQNLIATGRDLRKKRAEIKTLISDNDKDIMNHMKTAAVVVDEEGKKLATWINGSKTGLDQKALKLAHPGLADEFSRVSEFRTFKII</sequence>
<reference evidence="2" key="1">
    <citation type="submission" date="2018-05" db="EMBL/GenBank/DDBJ databases">
        <authorList>
            <person name="Lanie J.A."/>
            <person name="Ng W.-L."/>
            <person name="Kazmierczak K.M."/>
            <person name="Andrzejewski T.M."/>
            <person name="Davidsen T.M."/>
            <person name="Wayne K.J."/>
            <person name="Tettelin H."/>
            <person name="Glass J.I."/>
            <person name="Rusch D."/>
            <person name="Podicherti R."/>
            <person name="Tsui H.-C.T."/>
            <person name="Winkler M.E."/>
        </authorList>
    </citation>
    <scope>NUCLEOTIDE SEQUENCE</scope>
</reference>
<organism evidence="2">
    <name type="scientific">marine metagenome</name>
    <dbReference type="NCBI Taxonomy" id="408172"/>
    <lineage>
        <taxon>unclassified sequences</taxon>
        <taxon>metagenomes</taxon>
        <taxon>ecological metagenomes</taxon>
    </lineage>
</organism>
<dbReference type="InterPro" id="IPR019080">
    <property type="entry name" value="YqaJ_viral_recombinase"/>
</dbReference>